<dbReference type="EMBL" id="CP014677">
    <property type="protein sequence ID" value="AOX18768.1"/>
    <property type="molecule type" value="Genomic_DNA"/>
</dbReference>
<dbReference type="PANTHER" id="PTHR33375:SF1">
    <property type="entry name" value="CHROMOSOME-PARTITIONING PROTEIN PARB-RELATED"/>
    <property type="match status" value="1"/>
</dbReference>
<feature type="domain" description="ParB-like N-terminal" evidence="4">
    <location>
        <begin position="38"/>
        <end position="127"/>
    </location>
</feature>
<keyword evidence="5" id="KW-0614">Plasmid</keyword>
<accession>A0A1D8UYI9</accession>
<gene>
    <name evidence="5" type="ORF">A0U89_15815</name>
</gene>
<keyword evidence="3" id="KW-0238">DNA-binding</keyword>
<evidence type="ECO:0000256" key="3">
    <source>
        <dbReference type="ARBA" id="ARBA00023125"/>
    </source>
</evidence>
<protein>
    <recommendedName>
        <fullName evidence="4">ParB-like N-terminal domain-containing protein</fullName>
    </recommendedName>
</protein>
<dbReference type="SUPFAM" id="SSF109709">
    <property type="entry name" value="KorB DNA-binding domain-like"/>
    <property type="match status" value="1"/>
</dbReference>
<evidence type="ECO:0000259" key="4">
    <source>
        <dbReference type="SMART" id="SM00470"/>
    </source>
</evidence>
<comment type="similarity">
    <text evidence="1">Belongs to the ParB family.</text>
</comment>
<dbReference type="Pfam" id="PF17762">
    <property type="entry name" value="HTH_ParB"/>
    <property type="match status" value="1"/>
</dbReference>
<dbReference type="AlphaFoldDB" id="A0A1D8UYI9"/>
<reference evidence="5 6" key="1">
    <citation type="journal article" date="2016" name="Microb. Cell Fact.">
        <title>Dissection of exopolysaccharide biosynthesis in Kozakia baliensis.</title>
        <authorList>
            <person name="Brandt J.U."/>
            <person name="Jakob F."/>
            <person name="Behr J."/>
            <person name="Geissler A.J."/>
            <person name="Vogel R.F."/>
        </authorList>
    </citation>
    <scope>NUCLEOTIDE SEQUENCE [LARGE SCALE GENOMIC DNA]</scope>
    <source>
        <strain evidence="5 6">DSM 14400</strain>
        <plasmid evidence="6">Plasmid pkb14400_3</plasmid>
    </source>
</reference>
<dbReference type="GO" id="GO:0007059">
    <property type="term" value="P:chromosome segregation"/>
    <property type="evidence" value="ECO:0007669"/>
    <property type="project" value="UniProtKB-KW"/>
</dbReference>
<dbReference type="InterPro" id="IPR004437">
    <property type="entry name" value="ParB/RepB/Spo0J"/>
</dbReference>
<dbReference type="PANTHER" id="PTHR33375">
    <property type="entry name" value="CHROMOSOME-PARTITIONING PROTEIN PARB-RELATED"/>
    <property type="match status" value="1"/>
</dbReference>
<dbReference type="Gene3D" id="3.90.1530.30">
    <property type="match status" value="1"/>
</dbReference>
<evidence type="ECO:0000313" key="6">
    <source>
        <dbReference type="Proteomes" id="UP000179145"/>
    </source>
</evidence>
<organism evidence="5 6">
    <name type="scientific">Kozakia baliensis</name>
    <dbReference type="NCBI Taxonomy" id="153496"/>
    <lineage>
        <taxon>Bacteria</taxon>
        <taxon>Pseudomonadati</taxon>
        <taxon>Pseudomonadota</taxon>
        <taxon>Alphaproteobacteria</taxon>
        <taxon>Acetobacterales</taxon>
        <taxon>Acetobacteraceae</taxon>
        <taxon>Kozakia</taxon>
    </lineage>
</organism>
<geneLocation type="plasmid" evidence="6">
    <name>pkb14400_3</name>
</geneLocation>
<keyword evidence="2" id="KW-0159">Chromosome partition</keyword>
<sequence length="300" mass="34226">MNKFKRKGPSRLMESMQTRVEELQDRLVTNDTDLNHSFELDINRVEPDPDQARKVFTEEHIEELAQSLKEHGQLQPVLVRPDAKKRGCYIIVAGERRLRAAQRAGLTRLLAIEHTVEHDVASLVENLHREDLNPIEEANGISLLASRYKWTQRQLAKKLSRSASDINGMLAIAKLPADIKAAVLNSEQQPARNLLIELARLPDNVERNALLESALNGELPFSRLREVAARQREEKNPTTATYSRIRREAKVRPPTARTISRVALALMEMHPSEINEQRRKSLENLRDVLLRLLDESIEAS</sequence>
<dbReference type="SUPFAM" id="SSF110849">
    <property type="entry name" value="ParB/Sulfiredoxin"/>
    <property type="match status" value="1"/>
</dbReference>
<dbReference type="GO" id="GO:0005694">
    <property type="term" value="C:chromosome"/>
    <property type="evidence" value="ECO:0007669"/>
    <property type="project" value="TreeGrafter"/>
</dbReference>
<dbReference type="Gene3D" id="1.10.10.2830">
    <property type="match status" value="1"/>
</dbReference>
<evidence type="ECO:0000313" key="5">
    <source>
        <dbReference type="EMBL" id="AOX18768.1"/>
    </source>
</evidence>
<dbReference type="GO" id="GO:0003677">
    <property type="term" value="F:DNA binding"/>
    <property type="evidence" value="ECO:0007669"/>
    <property type="project" value="UniProtKB-KW"/>
</dbReference>
<dbReference type="SMART" id="SM00470">
    <property type="entry name" value="ParB"/>
    <property type="match status" value="1"/>
</dbReference>
<evidence type="ECO:0000256" key="1">
    <source>
        <dbReference type="ARBA" id="ARBA00006295"/>
    </source>
</evidence>
<dbReference type="InterPro" id="IPR036086">
    <property type="entry name" value="ParB/Sulfiredoxin_sf"/>
</dbReference>
<dbReference type="InterPro" id="IPR041468">
    <property type="entry name" value="HTH_ParB/Spo0J"/>
</dbReference>
<keyword evidence="6" id="KW-1185">Reference proteome</keyword>
<proteinExistence type="inferred from homology"/>
<dbReference type="Proteomes" id="UP000179145">
    <property type="component" value="Plasmid pKB14400_3"/>
</dbReference>
<evidence type="ECO:0000256" key="2">
    <source>
        <dbReference type="ARBA" id="ARBA00022829"/>
    </source>
</evidence>
<dbReference type="NCBIfam" id="TIGR00180">
    <property type="entry name" value="parB_part"/>
    <property type="match status" value="1"/>
</dbReference>
<dbReference type="FunFam" id="3.90.1530.30:FF:000001">
    <property type="entry name" value="Chromosome partitioning protein ParB"/>
    <property type="match status" value="1"/>
</dbReference>
<dbReference type="KEGG" id="kba:A0U89_15815"/>
<dbReference type="Pfam" id="PF02195">
    <property type="entry name" value="ParB_N"/>
    <property type="match status" value="1"/>
</dbReference>
<name>A0A1D8UYI9_9PROT</name>
<dbReference type="OrthoDB" id="9802051at2"/>
<dbReference type="InterPro" id="IPR050336">
    <property type="entry name" value="Chromosome_partition/occlusion"/>
</dbReference>
<dbReference type="RefSeq" id="WP_070404209.1">
    <property type="nucleotide sequence ID" value="NZ_BJVW01000030.1"/>
</dbReference>
<dbReference type="InterPro" id="IPR003115">
    <property type="entry name" value="ParB_N"/>
</dbReference>